<dbReference type="InterPro" id="IPR021816">
    <property type="entry name" value="DOCK_C/D_N"/>
</dbReference>
<dbReference type="FunFam" id="1.20.58.740:FF:000002">
    <property type="entry name" value="Dedicator of cytokinesis protein 7"/>
    <property type="match status" value="1"/>
</dbReference>
<evidence type="ECO:0000256" key="5">
    <source>
        <dbReference type="PROSITE-ProRule" id="PRU00983"/>
    </source>
</evidence>
<dbReference type="Pfam" id="PF14429">
    <property type="entry name" value="DOCK-C2"/>
    <property type="match status" value="1"/>
</dbReference>
<feature type="region of interest" description="Disordered" evidence="6">
    <location>
        <begin position="1338"/>
        <end position="1359"/>
    </location>
</feature>
<dbReference type="GO" id="GO:0005737">
    <property type="term" value="C:cytoplasm"/>
    <property type="evidence" value="ECO:0007669"/>
    <property type="project" value="UniProtKB-SubCell"/>
</dbReference>
<keyword evidence="3" id="KW-0597">Phosphoprotein</keyword>
<dbReference type="Gene3D" id="1.20.58.740">
    <property type="match status" value="1"/>
</dbReference>
<dbReference type="InterPro" id="IPR026791">
    <property type="entry name" value="DOCK"/>
</dbReference>
<comment type="similarity">
    <text evidence="5">Belongs to the DOCK family.</text>
</comment>
<dbReference type="Gene3D" id="2.60.40.150">
    <property type="entry name" value="C2 domain"/>
    <property type="match status" value="1"/>
</dbReference>
<evidence type="ECO:0000313" key="9">
    <source>
        <dbReference type="EMBL" id="KAL0280011.1"/>
    </source>
</evidence>
<dbReference type="InterPro" id="IPR046773">
    <property type="entry name" value="DOCKER_Lobe_C"/>
</dbReference>
<dbReference type="PANTHER" id="PTHR23317:SF76">
    <property type="entry name" value="LD20667P"/>
    <property type="match status" value="1"/>
</dbReference>
<dbReference type="PROSITE" id="PS51650">
    <property type="entry name" value="C2_DOCK"/>
    <property type="match status" value="1"/>
</dbReference>
<dbReference type="InterPro" id="IPR032376">
    <property type="entry name" value="DOCK_N"/>
</dbReference>
<gene>
    <name evidence="9" type="ORF">PYX00_001439</name>
</gene>
<organism evidence="9">
    <name type="scientific">Menopon gallinae</name>
    <name type="common">poultry shaft louse</name>
    <dbReference type="NCBI Taxonomy" id="328185"/>
    <lineage>
        <taxon>Eukaryota</taxon>
        <taxon>Metazoa</taxon>
        <taxon>Ecdysozoa</taxon>
        <taxon>Arthropoda</taxon>
        <taxon>Hexapoda</taxon>
        <taxon>Insecta</taxon>
        <taxon>Pterygota</taxon>
        <taxon>Neoptera</taxon>
        <taxon>Paraneoptera</taxon>
        <taxon>Psocodea</taxon>
        <taxon>Troctomorpha</taxon>
        <taxon>Phthiraptera</taxon>
        <taxon>Amblycera</taxon>
        <taxon>Menoponidae</taxon>
        <taxon>Menopon</taxon>
    </lineage>
</organism>
<dbReference type="Gene3D" id="1.25.40.410">
    <property type="match status" value="1"/>
</dbReference>
<sequence length="2036" mass="231480">MASVQRAFAQKLSKQNAADVRRHASSTSRDSSWSSCSTRLSGCITSISLNDVVEPLDYEDFILQHRDLIDRDPLRHIFQFPENDIEVNIIPRSIRTEKPITPEEPPDEWSCQVKDSVQWLTRDFVVVNYNYRCNSTSWSVPITAEERQELARSLPRQEFEVDLENCNFEANCNGKSVWDSYSEGGSVTSEGRRSSWASLDLRHSESDRLDLNLLDRIPPEHVDQLNSVRRLENRQKSFFNLYPSQEEDDLIERRLRETMPQEHIGHRIFLKCKQLRLELDVEPIFLTLALYDAKEKKKISENFYTDLNSEEIKNMLQSHIEYSDTSTRSRSCIFNVTHPSPDLFLVIKLEKVLQGDIAECAEPYMKEEKNKDKVKFNAVAACERLGKFRMPLGWTAISLMNLINNEASSEKDDQTSSSSNSLDRKSSNSSLEGLKRRANMSSLTGRGSLDRYSGGDKRRSWSPEDLFTGLDSFRPLTINISSFFRQESERLKDEDLYKFLQDLKRPCYLMKKLKVIPGVLQLEISPCPDDLKCVLTPELARVVPYPDQKERPVKEILEFPAHEIFTPHDTYRNLLFVYPKELNFTNRGVRDLGSARNLVVKVQLKSGETVALESIFGKSSCPEFTTEAYTSVSYHNRCPSFYDEIKIKLPAKLGPQHHLFFTLYHISCKRKPENPPVETPVGYTWIPLLNDGRLRSGELSLPVMMDPPPPNYCYIPPDVLLPGTRWLDNHRGVFLVNIEANSSVHPQDKYIDRFLCLCACLEEGTLPPLYGETNIEKELKKSISELNNAKMEPLVRFLPLVFDKLLTLLVRPPVVDRLPLNLGQALLESVANLVQNITLHAVGNKDQHNRHSLLATYIQYQCSVPGLILPNGHSFGRMQKSCSDPDLKGDFENGLSAMARGLDRTASMRTGRRDENELLAAPRSSLHEEIALQWVVSSVPARDLAMSNSWFFLELIIKSMTETLWRVEGLDTPRQLRYSEQFCDDITTLVQTITAEIISKHNKDPKASQSLNTSIAFFIFDLFSIMDRGLVLGLIRTYYKQMTAKTTSLPDAHAHALIGYKLDFLRIVLSHEHLIPLNLPIQIAPSGRSSPSPSVVSSTSQTSLVSTLAPSEKMQTTELTPQFRSQHYLIGLLLTELSAVLECQNPCLHKKVVNSIRNLMTSHDRDSRYSDPVCKARVASLYMPLLGIILRALPLLHKSATDITKNVHEEPEPIRTMVAAAISGTASVPVLEDFVPQPQPMNRNKGLNAETTKHLLGCFLWLLKNLDRDLLRNWFLESSVTSLRQLLDAMNICLRCFEYLGKKWIKRRAQKKFGKDVDIKAKLEDVILGQGSARSEMMMRRKEKNPPSPGWAGTDSASNNTDRLRWRKEQKLYKPASDGGLCPQAQAEADAAIEGNLSTEATLVILDTLEMIVQVICQSNSFQGQGLLGDVLGVILRALSCNQSNEALHNLFGTQRSIVYKFPNLLFDEETEHCADLCLQLLTHCSSLVSPVRAHAAASLYLLMRQNFEIGNNFARVKMQVTMSLSSLVGTSQSYSEEALRRALKNILVFAEEDNGLQDTTFPEQVRDLVFNLHMILSDMVKMKEFQEDPEMLLDLMYRIAKGYQNSPDLRLTWLANMAQKHMEHNNHTEAAMCLVHSAALVAEYLHMLEDQTHLPIGAVSFDSITPNALEESAVSDDVLSPDEEGVCLGNYFTESGLVGLLEHAANSFHTAGMYEAMNDVYKILIPIAEEARDYKKLANIHGKLQEAFTKIEQLQGKRVFGTYFRVGFYGSKFGDLDGEEFIYKEPTLTKLPEIFNRLENFYSERFGLDNMVIIKDSNTVDPKTLDPDKGYIQITYVEPYFDTFEVPRHRATYFHKNFNIKRFVYYTPFTISGRAHGELQEQCKRRTVLTTANHFPYIKTRIQVVDRQQSVVTPIEGAIEDLQKKTAELAAATYQEPPDPKILQMVLQGCIGTTVNQGPMEVALVFLSDLQDGRTPNRLQTKLRLCFKDFSKKCSDALRKNKNLIGPDQRDYQKELERNYHKFIDRLTPLLGRPL</sequence>
<dbReference type="Pfam" id="PF06920">
    <property type="entry name" value="DHR-2_Lobe_A"/>
    <property type="match status" value="1"/>
</dbReference>
<evidence type="ECO:0000256" key="3">
    <source>
        <dbReference type="ARBA" id="ARBA00022553"/>
    </source>
</evidence>
<dbReference type="FunFam" id="1.25.40.410:FF:000002">
    <property type="entry name" value="Dedicator of cytokinesis protein 7"/>
    <property type="match status" value="1"/>
</dbReference>
<dbReference type="SUPFAM" id="SSF48371">
    <property type="entry name" value="ARM repeat"/>
    <property type="match status" value="1"/>
</dbReference>
<evidence type="ECO:0008006" key="10">
    <source>
        <dbReference type="Google" id="ProtNLM"/>
    </source>
</evidence>
<evidence type="ECO:0000259" key="7">
    <source>
        <dbReference type="PROSITE" id="PS51650"/>
    </source>
</evidence>
<dbReference type="InterPro" id="IPR027007">
    <property type="entry name" value="C2_DOCK-type_domain"/>
</dbReference>
<protein>
    <recommendedName>
        <fullName evidence="10">Dedicator of cytokinesis protein 7</fullName>
    </recommendedName>
</protein>
<evidence type="ECO:0000256" key="1">
    <source>
        <dbReference type="ARBA" id="ARBA00004496"/>
    </source>
</evidence>
<dbReference type="InterPro" id="IPR043162">
    <property type="entry name" value="DOCK_C_lobe_C"/>
</dbReference>
<dbReference type="CDD" id="cd08696">
    <property type="entry name" value="C2_Dock-C"/>
    <property type="match status" value="1"/>
</dbReference>
<dbReference type="PROSITE" id="PS51651">
    <property type="entry name" value="DOCKER"/>
    <property type="match status" value="1"/>
</dbReference>
<dbReference type="InterPro" id="IPR046769">
    <property type="entry name" value="DOCKER_Lobe_A"/>
</dbReference>
<dbReference type="InterPro" id="IPR046770">
    <property type="entry name" value="DOCKER_Lobe_B"/>
</dbReference>
<evidence type="ECO:0000256" key="2">
    <source>
        <dbReference type="ARBA" id="ARBA00022490"/>
    </source>
</evidence>
<dbReference type="Pfam" id="PF20421">
    <property type="entry name" value="DHR-2_Lobe_C"/>
    <property type="match status" value="1"/>
</dbReference>
<dbReference type="EMBL" id="JARGDH010000001">
    <property type="protein sequence ID" value="KAL0280011.1"/>
    <property type="molecule type" value="Genomic_DNA"/>
</dbReference>
<comment type="caution">
    <text evidence="9">The sequence shown here is derived from an EMBL/GenBank/DDBJ whole genome shotgun (WGS) entry which is preliminary data.</text>
</comment>
<proteinExistence type="inferred from homology"/>
<keyword evidence="4" id="KW-0344">Guanine-nucleotide releasing factor</keyword>
<accession>A0AAW2IDK7</accession>
<feature type="domain" description="DOCKER" evidence="8">
    <location>
        <begin position="1602"/>
        <end position="2036"/>
    </location>
</feature>
<evidence type="ECO:0000259" key="8">
    <source>
        <dbReference type="PROSITE" id="PS51651"/>
    </source>
</evidence>
<dbReference type="GO" id="GO:0005085">
    <property type="term" value="F:guanyl-nucleotide exchange factor activity"/>
    <property type="evidence" value="ECO:0007669"/>
    <property type="project" value="UniProtKB-KW"/>
</dbReference>
<dbReference type="GO" id="GO:0007264">
    <property type="term" value="P:small GTPase-mediated signal transduction"/>
    <property type="evidence" value="ECO:0007669"/>
    <property type="project" value="InterPro"/>
</dbReference>
<dbReference type="PANTHER" id="PTHR23317">
    <property type="entry name" value="DEDICATOR OF CYTOKINESIS DOCK"/>
    <property type="match status" value="1"/>
</dbReference>
<evidence type="ECO:0000256" key="6">
    <source>
        <dbReference type="SAM" id="MobiDB-lite"/>
    </source>
</evidence>
<dbReference type="Pfam" id="PF20422">
    <property type="entry name" value="DHR-2_Lobe_B"/>
    <property type="match status" value="1"/>
</dbReference>
<name>A0AAW2IDK7_9NEOP</name>
<keyword evidence="2" id="KW-0963">Cytoplasm</keyword>
<dbReference type="Pfam" id="PF11878">
    <property type="entry name" value="DOCK_C-D_N"/>
    <property type="match status" value="1"/>
</dbReference>
<comment type="subcellular location">
    <subcellularLocation>
        <location evidence="1">Cytoplasm</location>
    </subcellularLocation>
</comment>
<evidence type="ECO:0000256" key="4">
    <source>
        <dbReference type="ARBA" id="ARBA00022658"/>
    </source>
</evidence>
<dbReference type="InterPro" id="IPR043161">
    <property type="entry name" value="DOCK_C_lobe_A"/>
</dbReference>
<feature type="region of interest" description="Disordered" evidence="6">
    <location>
        <begin position="408"/>
        <end position="437"/>
    </location>
</feature>
<feature type="domain" description="C2 DOCK-type" evidence="7">
    <location>
        <begin position="572"/>
        <end position="741"/>
    </location>
</feature>
<dbReference type="InterPro" id="IPR037808">
    <property type="entry name" value="C2_Dock-C"/>
</dbReference>
<dbReference type="Pfam" id="PF16172">
    <property type="entry name" value="DOCK_N"/>
    <property type="match status" value="1"/>
</dbReference>
<dbReference type="InterPro" id="IPR035892">
    <property type="entry name" value="C2_domain_sf"/>
</dbReference>
<feature type="compositionally biased region" description="Low complexity" evidence="6">
    <location>
        <begin position="415"/>
        <end position="431"/>
    </location>
</feature>
<reference evidence="9" key="1">
    <citation type="journal article" date="2024" name="Gigascience">
        <title>Chromosome-level genome of the poultry shaft louse Menopon gallinae provides insight into the host-switching and adaptive evolution of parasitic lice.</title>
        <authorList>
            <person name="Xu Y."/>
            <person name="Ma L."/>
            <person name="Liu S."/>
            <person name="Liang Y."/>
            <person name="Liu Q."/>
            <person name="He Z."/>
            <person name="Tian L."/>
            <person name="Duan Y."/>
            <person name="Cai W."/>
            <person name="Li H."/>
            <person name="Song F."/>
        </authorList>
    </citation>
    <scope>NUCLEOTIDE SEQUENCE</scope>
    <source>
        <strain evidence="9">Cailab_2023a</strain>
    </source>
</reference>
<dbReference type="InterPro" id="IPR016024">
    <property type="entry name" value="ARM-type_fold"/>
</dbReference>
<dbReference type="InterPro" id="IPR027357">
    <property type="entry name" value="DOCKER_dom"/>
</dbReference>